<evidence type="ECO:0000259" key="4">
    <source>
        <dbReference type="PROSITE" id="PS50240"/>
    </source>
</evidence>
<dbReference type="InterPro" id="IPR018114">
    <property type="entry name" value="TRYPSIN_HIS"/>
</dbReference>
<feature type="domain" description="Peptidase S1" evidence="4">
    <location>
        <begin position="46"/>
        <end position="273"/>
    </location>
</feature>
<reference evidence="5" key="1">
    <citation type="submission" date="2022-06" db="EMBL/GenBank/DDBJ databases">
        <title>Genomic Encyclopedia of Archaeal and Bacterial Type Strains, Phase II (KMG-II): from individual species to whole genera.</title>
        <authorList>
            <person name="Goeker M."/>
        </authorList>
    </citation>
    <scope>NUCLEOTIDE SEQUENCE</scope>
    <source>
        <strain evidence="5">DSM 43935</strain>
    </source>
</reference>
<dbReference type="InterPro" id="IPR043504">
    <property type="entry name" value="Peptidase_S1_PA_chymotrypsin"/>
</dbReference>
<dbReference type="Proteomes" id="UP001206128">
    <property type="component" value="Unassembled WGS sequence"/>
</dbReference>
<feature type="chain" id="PRO_5041981698" evidence="3">
    <location>
        <begin position="34"/>
        <end position="273"/>
    </location>
</feature>
<gene>
    <name evidence="5" type="ORF">LX83_005545</name>
</gene>
<dbReference type="SUPFAM" id="SSF50494">
    <property type="entry name" value="Trypsin-like serine proteases"/>
    <property type="match status" value="1"/>
</dbReference>
<dbReference type="GO" id="GO:0004252">
    <property type="term" value="F:serine-type endopeptidase activity"/>
    <property type="evidence" value="ECO:0007669"/>
    <property type="project" value="InterPro"/>
</dbReference>
<comment type="similarity">
    <text evidence="1">Belongs to the peptidase S1 family.</text>
</comment>
<dbReference type="Pfam" id="PF00089">
    <property type="entry name" value="Trypsin"/>
    <property type="match status" value="1"/>
</dbReference>
<dbReference type="PROSITE" id="PS00134">
    <property type="entry name" value="TRYPSIN_HIS"/>
    <property type="match status" value="1"/>
</dbReference>
<dbReference type="InterPro" id="IPR001314">
    <property type="entry name" value="Peptidase_S1A"/>
</dbReference>
<keyword evidence="2" id="KW-1015">Disulfide bond</keyword>
<dbReference type="PRINTS" id="PR00722">
    <property type="entry name" value="CHYMOTRYPSIN"/>
</dbReference>
<dbReference type="EMBL" id="JAMTCK010000015">
    <property type="protein sequence ID" value="MCP2168667.1"/>
    <property type="molecule type" value="Genomic_DNA"/>
</dbReference>
<dbReference type="PANTHER" id="PTHR24276">
    <property type="entry name" value="POLYSERASE-RELATED"/>
    <property type="match status" value="1"/>
</dbReference>
<dbReference type="PROSITE" id="PS50240">
    <property type="entry name" value="TRYPSIN_DOM"/>
    <property type="match status" value="1"/>
</dbReference>
<dbReference type="InterPro" id="IPR050430">
    <property type="entry name" value="Peptidase_S1"/>
</dbReference>
<sequence>MRFRSAAAALTSAVLTGVAVTTAALLAAPAASAADTASAADVGTQVIGGRPATERYEFMTAFQLNGAFRCGGSLVARDWVVTAAHCFARREADGSVVPISTEGLTARVGSHDWTTGGSQARVTEIVLNPELGLGRGDLALLRLDHPVRQRPIRIAAASGAPGTVTRVLGWGRTSEDSPEKSQWLRELDTRIVPDEQCGDIFDPASTLCTEGVLPGTNACDGDSGGPQLQRGADRRWELVGATGGPADDDGRCGTGFGYWTDVTAYRDWIEHTV</sequence>
<dbReference type="CDD" id="cd00190">
    <property type="entry name" value="Tryp_SPc"/>
    <property type="match status" value="1"/>
</dbReference>
<dbReference type="Gene3D" id="2.40.10.10">
    <property type="entry name" value="Trypsin-like serine proteases"/>
    <property type="match status" value="1"/>
</dbReference>
<dbReference type="RefSeq" id="WP_253776736.1">
    <property type="nucleotide sequence ID" value="NZ_JAMTCK010000015.1"/>
</dbReference>
<evidence type="ECO:0000313" key="6">
    <source>
        <dbReference type="Proteomes" id="UP001206128"/>
    </source>
</evidence>
<comment type="caution">
    <text evidence="5">The sequence shown here is derived from an EMBL/GenBank/DDBJ whole genome shotgun (WGS) entry which is preliminary data.</text>
</comment>
<evidence type="ECO:0000256" key="1">
    <source>
        <dbReference type="ARBA" id="ARBA00007664"/>
    </source>
</evidence>
<keyword evidence="6" id="KW-1185">Reference proteome</keyword>
<protein>
    <submittedName>
        <fullName evidence="5">Trypsin</fullName>
    </submittedName>
</protein>
<dbReference type="InterPro" id="IPR009003">
    <property type="entry name" value="Peptidase_S1_PA"/>
</dbReference>
<proteinExistence type="inferred from homology"/>
<evidence type="ECO:0000256" key="3">
    <source>
        <dbReference type="SAM" id="SignalP"/>
    </source>
</evidence>
<accession>A0AAE3KJ49</accession>
<feature type="signal peptide" evidence="3">
    <location>
        <begin position="1"/>
        <end position="33"/>
    </location>
</feature>
<dbReference type="PANTHER" id="PTHR24276:SF98">
    <property type="entry name" value="FI18310P1-RELATED"/>
    <property type="match status" value="1"/>
</dbReference>
<dbReference type="InterPro" id="IPR001254">
    <property type="entry name" value="Trypsin_dom"/>
</dbReference>
<organism evidence="5 6">
    <name type="scientific">Goodfellowiella coeruleoviolacea</name>
    <dbReference type="NCBI Taxonomy" id="334858"/>
    <lineage>
        <taxon>Bacteria</taxon>
        <taxon>Bacillati</taxon>
        <taxon>Actinomycetota</taxon>
        <taxon>Actinomycetes</taxon>
        <taxon>Pseudonocardiales</taxon>
        <taxon>Pseudonocardiaceae</taxon>
        <taxon>Goodfellowiella</taxon>
    </lineage>
</organism>
<evidence type="ECO:0000313" key="5">
    <source>
        <dbReference type="EMBL" id="MCP2168667.1"/>
    </source>
</evidence>
<dbReference type="SMART" id="SM00020">
    <property type="entry name" value="Tryp_SPc"/>
    <property type="match status" value="1"/>
</dbReference>
<dbReference type="AlphaFoldDB" id="A0AAE3KJ49"/>
<name>A0AAE3KJ49_9PSEU</name>
<keyword evidence="3" id="KW-0732">Signal</keyword>
<evidence type="ECO:0000256" key="2">
    <source>
        <dbReference type="ARBA" id="ARBA00023157"/>
    </source>
</evidence>
<dbReference type="GO" id="GO:0006508">
    <property type="term" value="P:proteolysis"/>
    <property type="evidence" value="ECO:0007669"/>
    <property type="project" value="InterPro"/>
</dbReference>